<evidence type="ECO:0000313" key="3">
    <source>
        <dbReference type="EMBL" id="KAK9161646.1"/>
    </source>
</evidence>
<dbReference type="GO" id="GO:0004864">
    <property type="term" value="F:protein phosphatase inhibitor activity"/>
    <property type="evidence" value="ECO:0007669"/>
    <property type="project" value="InterPro"/>
</dbReference>
<dbReference type="AlphaFoldDB" id="A0AAP0KZK7"/>
<dbReference type="GO" id="GO:0005634">
    <property type="term" value="C:nucleus"/>
    <property type="evidence" value="ECO:0007669"/>
    <property type="project" value="TreeGrafter"/>
</dbReference>
<keyword evidence="4" id="KW-1185">Reference proteome</keyword>
<accession>A0AAP0KZK7</accession>
<dbReference type="PRINTS" id="PR00634">
    <property type="entry name" value="BETALLERGEN"/>
</dbReference>
<dbReference type="GO" id="GO:0005737">
    <property type="term" value="C:cytoplasm"/>
    <property type="evidence" value="ECO:0007669"/>
    <property type="project" value="TreeGrafter"/>
</dbReference>
<dbReference type="FunFam" id="3.30.530.20:FF:000007">
    <property type="entry name" value="Major pollen allergen Bet v 1-A"/>
    <property type="match status" value="1"/>
</dbReference>
<gene>
    <name evidence="3" type="ORF">Syun_007987</name>
</gene>
<sequence>MGFRSFTAEFESPIAPARFFKASVLHLHENCATIMPLFIKSAAIVEGDGGVGSIKEFHFTDFLPFKRASERVEELDKEKLVYTHSVLEGGKLGIKYKSLSRKIAFEATPSGGSVCKLEGKIEELEGVEFNEEDENDSKEDGLATYKAVDAYLQANPDAYA</sequence>
<dbReference type="SUPFAM" id="SSF55961">
    <property type="entry name" value="Bet v1-like"/>
    <property type="match status" value="1"/>
</dbReference>
<dbReference type="Gene3D" id="3.30.530.20">
    <property type="match status" value="1"/>
</dbReference>
<dbReference type="GO" id="GO:0010427">
    <property type="term" value="F:abscisic acid binding"/>
    <property type="evidence" value="ECO:0007669"/>
    <property type="project" value="InterPro"/>
</dbReference>
<dbReference type="PANTHER" id="PTHR31213">
    <property type="entry name" value="OS08G0374000 PROTEIN-RELATED"/>
    <property type="match status" value="1"/>
</dbReference>
<evidence type="ECO:0000259" key="2">
    <source>
        <dbReference type="Pfam" id="PF00407"/>
    </source>
</evidence>
<reference evidence="3 4" key="1">
    <citation type="submission" date="2024-01" db="EMBL/GenBank/DDBJ databases">
        <title>Genome assemblies of Stephania.</title>
        <authorList>
            <person name="Yang L."/>
        </authorList>
    </citation>
    <scope>NUCLEOTIDE SEQUENCE [LARGE SCALE GENOMIC DNA]</scope>
    <source>
        <strain evidence="3">YNDBR</strain>
        <tissue evidence="3">Leaf</tissue>
    </source>
</reference>
<dbReference type="InterPro" id="IPR024949">
    <property type="entry name" value="Bet_v_I_allergen"/>
</dbReference>
<feature type="domain" description="Bet v I/Major latex protein" evidence="2">
    <location>
        <begin position="3"/>
        <end position="153"/>
    </location>
</feature>
<dbReference type="PANTHER" id="PTHR31213:SF201">
    <property type="entry name" value="OS03G0300400 PROTEIN"/>
    <property type="match status" value="1"/>
</dbReference>
<dbReference type="CDD" id="cd07816">
    <property type="entry name" value="Bet_v1-like"/>
    <property type="match status" value="1"/>
</dbReference>
<dbReference type="InterPro" id="IPR050279">
    <property type="entry name" value="Plant_def-hormone_signal"/>
</dbReference>
<proteinExistence type="inferred from homology"/>
<comment type="similarity">
    <text evidence="1">Belongs to the BetVI family.</text>
</comment>
<dbReference type="InterPro" id="IPR023393">
    <property type="entry name" value="START-like_dom_sf"/>
</dbReference>
<dbReference type="InterPro" id="IPR000916">
    <property type="entry name" value="Bet_v_I/MLP"/>
</dbReference>
<comment type="caution">
    <text evidence="3">The sequence shown here is derived from an EMBL/GenBank/DDBJ whole genome shotgun (WGS) entry which is preliminary data.</text>
</comment>
<protein>
    <recommendedName>
        <fullName evidence="2">Bet v I/Major latex protein domain-containing protein</fullName>
    </recommendedName>
</protein>
<dbReference type="EMBL" id="JBBNAF010000003">
    <property type="protein sequence ID" value="KAK9161646.1"/>
    <property type="molecule type" value="Genomic_DNA"/>
</dbReference>
<evidence type="ECO:0000313" key="4">
    <source>
        <dbReference type="Proteomes" id="UP001420932"/>
    </source>
</evidence>
<dbReference type="Proteomes" id="UP001420932">
    <property type="component" value="Unassembled WGS sequence"/>
</dbReference>
<organism evidence="3 4">
    <name type="scientific">Stephania yunnanensis</name>
    <dbReference type="NCBI Taxonomy" id="152371"/>
    <lineage>
        <taxon>Eukaryota</taxon>
        <taxon>Viridiplantae</taxon>
        <taxon>Streptophyta</taxon>
        <taxon>Embryophyta</taxon>
        <taxon>Tracheophyta</taxon>
        <taxon>Spermatophyta</taxon>
        <taxon>Magnoliopsida</taxon>
        <taxon>Ranunculales</taxon>
        <taxon>Menispermaceae</taxon>
        <taxon>Menispermoideae</taxon>
        <taxon>Cissampelideae</taxon>
        <taxon>Stephania</taxon>
    </lineage>
</organism>
<dbReference type="GO" id="GO:0006952">
    <property type="term" value="P:defense response"/>
    <property type="evidence" value="ECO:0007669"/>
    <property type="project" value="InterPro"/>
</dbReference>
<name>A0AAP0KZK7_9MAGN</name>
<dbReference type="Pfam" id="PF00407">
    <property type="entry name" value="Bet_v_1"/>
    <property type="match status" value="1"/>
</dbReference>
<dbReference type="GO" id="GO:0009738">
    <property type="term" value="P:abscisic acid-activated signaling pathway"/>
    <property type="evidence" value="ECO:0007669"/>
    <property type="project" value="InterPro"/>
</dbReference>
<evidence type="ECO:0000256" key="1">
    <source>
        <dbReference type="ARBA" id="ARBA00009744"/>
    </source>
</evidence>
<dbReference type="GO" id="GO:0038023">
    <property type="term" value="F:signaling receptor activity"/>
    <property type="evidence" value="ECO:0007669"/>
    <property type="project" value="InterPro"/>
</dbReference>